<dbReference type="AlphaFoldDB" id="A0A0F2M7Y1"/>
<feature type="region of interest" description="Disordered" evidence="1">
    <location>
        <begin position="63"/>
        <end position="122"/>
    </location>
</feature>
<sequence>MNWNASGQGDEHRGGRVDRAEWTWEMLRHGQDRKGTMLLQDSTNVRTRQERRAYDVYDEMLREGDTKAQNHERPNDDQVRSFSICRKGENDTEAESDGREKRDNGRMRMMGDIYGESGNERPRRVVGLGGAWECFCEFCERGGLGPGLEGERRNGGTLLLRLRPRIWGVFGVVFGDHGRVNTQFTKNRQEGPGKEEARNDGGQREGRMGHEGRTGGRNGKERHAHEQE</sequence>
<name>A0A0F2M7Y1_SPOSC</name>
<dbReference type="KEGG" id="ssck:SPSK_10900"/>
<proteinExistence type="predicted"/>
<dbReference type="VEuPathDB" id="FungiDB:SPSK_10900"/>
<organism evidence="2 3">
    <name type="scientific">Sporothrix schenckii 1099-18</name>
    <dbReference type="NCBI Taxonomy" id="1397361"/>
    <lineage>
        <taxon>Eukaryota</taxon>
        <taxon>Fungi</taxon>
        <taxon>Dikarya</taxon>
        <taxon>Ascomycota</taxon>
        <taxon>Pezizomycotina</taxon>
        <taxon>Sordariomycetes</taxon>
        <taxon>Sordariomycetidae</taxon>
        <taxon>Ophiostomatales</taxon>
        <taxon>Ophiostomataceae</taxon>
        <taxon>Sporothrix</taxon>
    </lineage>
</organism>
<evidence type="ECO:0000256" key="1">
    <source>
        <dbReference type="SAM" id="MobiDB-lite"/>
    </source>
</evidence>
<feature type="region of interest" description="Disordered" evidence="1">
    <location>
        <begin position="183"/>
        <end position="228"/>
    </location>
</feature>
<dbReference type="Proteomes" id="UP000033710">
    <property type="component" value="Unassembled WGS sequence"/>
</dbReference>
<comment type="caution">
    <text evidence="2">The sequence shown here is derived from an EMBL/GenBank/DDBJ whole genome shotgun (WGS) entry which is preliminary data.</text>
</comment>
<reference evidence="2 3" key="1">
    <citation type="journal article" date="2014" name="BMC Genomics">
        <title>Comparative genomics of the major fungal agents of human and animal Sporotrichosis: Sporothrix schenckii and Sporothrix brasiliensis.</title>
        <authorList>
            <person name="Teixeira M.M."/>
            <person name="de Almeida L.G."/>
            <person name="Kubitschek-Barreira P."/>
            <person name="Alves F.L."/>
            <person name="Kioshima E.S."/>
            <person name="Abadio A.K."/>
            <person name="Fernandes L."/>
            <person name="Derengowski L.S."/>
            <person name="Ferreira K.S."/>
            <person name="Souza R.C."/>
            <person name="Ruiz J.C."/>
            <person name="de Andrade N.C."/>
            <person name="Paes H.C."/>
            <person name="Nicola A.M."/>
            <person name="Albuquerque P."/>
            <person name="Gerber A.L."/>
            <person name="Martins V.P."/>
            <person name="Peconick L.D."/>
            <person name="Neto A.V."/>
            <person name="Chaucanez C.B."/>
            <person name="Silva P.A."/>
            <person name="Cunha O.L."/>
            <person name="de Oliveira F.F."/>
            <person name="dos Santos T.C."/>
            <person name="Barros A.L."/>
            <person name="Soares M.A."/>
            <person name="de Oliveira L.M."/>
            <person name="Marini M.M."/>
            <person name="Villalobos-Duno H."/>
            <person name="Cunha M.M."/>
            <person name="de Hoog S."/>
            <person name="da Silveira J.F."/>
            <person name="Henrissat B."/>
            <person name="Nino-Vega G.A."/>
            <person name="Cisalpino P.S."/>
            <person name="Mora-Montes H.M."/>
            <person name="Almeida S.R."/>
            <person name="Stajich J.E."/>
            <person name="Lopes-Bezerra L.M."/>
            <person name="Vasconcelos A.T."/>
            <person name="Felipe M.S."/>
        </authorList>
    </citation>
    <scope>NUCLEOTIDE SEQUENCE [LARGE SCALE GENOMIC DNA]</scope>
    <source>
        <strain evidence="2 3">1099-18</strain>
    </source>
</reference>
<gene>
    <name evidence="2" type="ORF">SPSK_10900</name>
</gene>
<feature type="compositionally biased region" description="Basic and acidic residues" evidence="1">
    <location>
        <begin position="187"/>
        <end position="228"/>
    </location>
</feature>
<reference evidence="2 3" key="2">
    <citation type="journal article" date="2015" name="Eukaryot. Cell">
        <title>Asexual propagation of a virulent clone complex in a human and feline outbreak of sporotrichosis.</title>
        <authorList>
            <person name="Teixeira Mde M."/>
            <person name="Rodrigues A.M."/>
            <person name="Tsui C.K."/>
            <person name="de Almeida L.G."/>
            <person name="Van Diepeningen A.D."/>
            <person name="van den Ende B.G."/>
            <person name="Fernandes G.F."/>
            <person name="Kano R."/>
            <person name="Hamelin R.C."/>
            <person name="Lopes-Bezerra L.M."/>
            <person name="Vasconcelos A.T."/>
            <person name="de Hoog S."/>
            <person name="de Camargo Z.P."/>
            <person name="Felipe M.S."/>
        </authorList>
    </citation>
    <scope>NUCLEOTIDE SEQUENCE [LARGE SCALE GENOMIC DNA]</scope>
    <source>
        <strain evidence="2 3">1099-18</strain>
    </source>
</reference>
<feature type="compositionally biased region" description="Basic and acidic residues" evidence="1">
    <location>
        <begin position="86"/>
        <end position="106"/>
    </location>
</feature>
<evidence type="ECO:0000313" key="2">
    <source>
        <dbReference type="EMBL" id="KJR85747.1"/>
    </source>
</evidence>
<dbReference type="GeneID" id="27672416"/>
<evidence type="ECO:0000313" key="3">
    <source>
        <dbReference type="Proteomes" id="UP000033710"/>
    </source>
</evidence>
<dbReference type="RefSeq" id="XP_016588423.1">
    <property type="nucleotide sequence ID" value="XM_016737139.1"/>
</dbReference>
<dbReference type="EMBL" id="AXCR01000007">
    <property type="protein sequence ID" value="KJR85747.1"/>
    <property type="molecule type" value="Genomic_DNA"/>
</dbReference>
<protein>
    <submittedName>
        <fullName evidence="2">Uncharacterized protein</fullName>
    </submittedName>
</protein>
<accession>A0A0F2M7Y1</accession>
<feature type="compositionally biased region" description="Basic and acidic residues" evidence="1">
    <location>
        <begin position="63"/>
        <end position="79"/>
    </location>
</feature>